<dbReference type="InterPro" id="IPR059000">
    <property type="entry name" value="ATPase_P-type_domA"/>
</dbReference>
<evidence type="ECO:0000256" key="11">
    <source>
        <dbReference type="RuleBase" id="RU362081"/>
    </source>
</evidence>
<dbReference type="InterPro" id="IPR001757">
    <property type="entry name" value="P_typ_ATPase"/>
</dbReference>
<evidence type="ECO:0000256" key="2">
    <source>
        <dbReference type="ARBA" id="ARBA00006024"/>
    </source>
</evidence>
<accession>A0A011PMW3</accession>
<dbReference type="Pfam" id="PF00122">
    <property type="entry name" value="E1-E2_ATPase"/>
    <property type="match status" value="1"/>
</dbReference>
<dbReference type="GO" id="GO:0005524">
    <property type="term" value="F:ATP binding"/>
    <property type="evidence" value="ECO:0007669"/>
    <property type="project" value="UniProtKB-UniRule"/>
</dbReference>
<dbReference type="AlphaFoldDB" id="A0A011PMW3"/>
<proteinExistence type="inferred from homology"/>
<keyword evidence="10 11" id="KW-0472">Membrane</keyword>
<dbReference type="EC" id="3.6.3.-" evidence="13"/>
<dbReference type="InterPro" id="IPR036163">
    <property type="entry name" value="HMA_dom_sf"/>
</dbReference>
<dbReference type="GO" id="GO:0055070">
    <property type="term" value="P:copper ion homeostasis"/>
    <property type="evidence" value="ECO:0007669"/>
    <property type="project" value="TreeGrafter"/>
</dbReference>
<keyword evidence="14" id="KW-1185">Reference proteome</keyword>
<evidence type="ECO:0000256" key="1">
    <source>
        <dbReference type="ARBA" id="ARBA00004651"/>
    </source>
</evidence>
<dbReference type="PANTHER" id="PTHR43520:SF8">
    <property type="entry name" value="P-TYPE CU(+) TRANSPORTER"/>
    <property type="match status" value="1"/>
</dbReference>
<evidence type="ECO:0000256" key="6">
    <source>
        <dbReference type="ARBA" id="ARBA00022741"/>
    </source>
</evidence>
<dbReference type="InterPro" id="IPR036412">
    <property type="entry name" value="HAD-like_sf"/>
</dbReference>
<dbReference type="InterPro" id="IPR023298">
    <property type="entry name" value="ATPase_P-typ_TM_dom_sf"/>
</dbReference>
<dbReference type="Proteomes" id="UP000020218">
    <property type="component" value="Unassembled WGS sequence"/>
</dbReference>
<dbReference type="PANTHER" id="PTHR43520">
    <property type="entry name" value="ATP7, ISOFORM B"/>
    <property type="match status" value="1"/>
</dbReference>
<evidence type="ECO:0000256" key="5">
    <source>
        <dbReference type="ARBA" id="ARBA00022723"/>
    </source>
</evidence>
<feature type="domain" description="HMA" evidence="12">
    <location>
        <begin position="103"/>
        <end position="166"/>
    </location>
</feature>
<dbReference type="SUPFAM" id="SSF55008">
    <property type="entry name" value="HMA, heavy metal-associated domain"/>
    <property type="match status" value="1"/>
</dbReference>
<dbReference type="SUPFAM" id="SSF56784">
    <property type="entry name" value="HAD-like"/>
    <property type="match status" value="1"/>
</dbReference>
<feature type="transmembrane region" description="Helical" evidence="11">
    <location>
        <begin position="214"/>
        <end position="231"/>
    </location>
</feature>
<dbReference type="CDD" id="cd02094">
    <property type="entry name" value="P-type_ATPase_Cu-like"/>
    <property type="match status" value="1"/>
</dbReference>
<evidence type="ECO:0000259" key="12">
    <source>
        <dbReference type="PROSITE" id="PS50846"/>
    </source>
</evidence>
<keyword evidence="9 11" id="KW-1133">Transmembrane helix</keyword>
<dbReference type="STRING" id="1454001.AW08_01932"/>
<keyword evidence="7 11" id="KW-0067">ATP-binding</keyword>
<dbReference type="InterPro" id="IPR006121">
    <property type="entry name" value="HMA_dom"/>
</dbReference>
<dbReference type="Gene3D" id="2.70.150.10">
    <property type="entry name" value="Calcium-transporting ATPase, cytoplasmic transduction domain A"/>
    <property type="match status" value="1"/>
</dbReference>
<keyword evidence="8" id="KW-1278">Translocase</keyword>
<keyword evidence="5 11" id="KW-0479">Metal-binding</keyword>
<dbReference type="NCBIfam" id="TIGR01525">
    <property type="entry name" value="ATPase-IB_hvy"/>
    <property type="match status" value="1"/>
</dbReference>
<dbReference type="InterPro" id="IPR008250">
    <property type="entry name" value="ATPase_P-typ_transduc_dom_A_sf"/>
</dbReference>
<name>A0A011PMW3_9PROT</name>
<keyword evidence="6 11" id="KW-0547">Nucleotide-binding</keyword>
<dbReference type="EMBL" id="JFAX01000009">
    <property type="protein sequence ID" value="EXI67669.1"/>
    <property type="molecule type" value="Genomic_DNA"/>
</dbReference>
<feature type="transmembrane region" description="Helical" evidence="11">
    <location>
        <begin position="252"/>
        <end position="269"/>
    </location>
</feature>
<keyword evidence="4 11" id="KW-0812">Transmembrane</keyword>
<dbReference type="Gene3D" id="3.30.70.100">
    <property type="match status" value="1"/>
</dbReference>
<dbReference type="PRINTS" id="PR00943">
    <property type="entry name" value="CUATPASE"/>
</dbReference>
<dbReference type="Gene3D" id="3.40.1110.10">
    <property type="entry name" value="Calcium-transporting ATPase, cytoplasmic domain N"/>
    <property type="match status" value="1"/>
</dbReference>
<dbReference type="SFLD" id="SFLDS00003">
    <property type="entry name" value="Haloacid_Dehalogenase"/>
    <property type="match status" value="1"/>
</dbReference>
<dbReference type="NCBIfam" id="TIGR01511">
    <property type="entry name" value="ATPase-IB1_Cu"/>
    <property type="match status" value="1"/>
</dbReference>
<dbReference type="InterPro" id="IPR017969">
    <property type="entry name" value="Heavy-metal-associated_CS"/>
</dbReference>
<organism evidence="13 14">
    <name type="scientific">Candidatus Accumulibacter adjunctus</name>
    <dbReference type="NCBI Taxonomy" id="1454001"/>
    <lineage>
        <taxon>Bacteria</taxon>
        <taxon>Pseudomonadati</taxon>
        <taxon>Pseudomonadota</taxon>
        <taxon>Betaproteobacteria</taxon>
        <taxon>Candidatus Accumulibacter</taxon>
    </lineage>
</organism>
<keyword evidence="3 11" id="KW-1003">Cell membrane</keyword>
<keyword evidence="13" id="KW-0378">Hydrolase</keyword>
<dbReference type="InterPro" id="IPR023299">
    <property type="entry name" value="ATPase_P-typ_cyto_dom_N"/>
</dbReference>
<feature type="transmembrane region" description="Helical" evidence="11">
    <location>
        <begin position="192"/>
        <end position="208"/>
    </location>
</feature>
<evidence type="ECO:0000256" key="8">
    <source>
        <dbReference type="ARBA" id="ARBA00022967"/>
    </source>
</evidence>
<dbReference type="CDD" id="cd00371">
    <property type="entry name" value="HMA"/>
    <property type="match status" value="1"/>
</dbReference>
<comment type="caution">
    <text evidence="13">The sequence shown here is derived from an EMBL/GenBank/DDBJ whole genome shotgun (WGS) entry which is preliminary data.</text>
</comment>
<dbReference type="PRINTS" id="PR00119">
    <property type="entry name" value="CATATPASE"/>
</dbReference>
<dbReference type="PROSITE" id="PS00154">
    <property type="entry name" value="ATPASE_E1_E2"/>
    <property type="match status" value="1"/>
</dbReference>
<dbReference type="GO" id="GO:0005886">
    <property type="term" value="C:plasma membrane"/>
    <property type="evidence" value="ECO:0007669"/>
    <property type="project" value="UniProtKB-SubCell"/>
</dbReference>
<evidence type="ECO:0000313" key="13">
    <source>
        <dbReference type="EMBL" id="EXI67669.1"/>
    </source>
</evidence>
<dbReference type="GO" id="GO:0043682">
    <property type="term" value="F:P-type divalent copper transporter activity"/>
    <property type="evidence" value="ECO:0007669"/>
    <property type="project" value="TreeGrafter"/>
</dbReference>
<dbReference type="FunFam" id="2.70.150.10:FF:000020">
    <property type="entry name" value="Copper-exporting P-type ATPase A"/>
    <property type="match status" value="1"/>
</dbReference>
<dbReference type="GO" id="GO:0016887">
    <property type="term" value="F:ATP hydrolysis activity"/>
    <property type="evidence" value="ECO:0007669"/>
    <property type="project" value="InterPro"/>
</dbReference>
<dbReference type="GO" id="GO:0005507">
    <property type="term" value="F:copper ion binding"/>
    <property type="evidence" value="ECO:0007669"/>
    <property type="project" value="TreeGrafter"/>
</dbReference>
<evidence type="ECO:0000256" key="7">
    <source>
        <dbReference type="ARBA" id="ARBA00022840"/>
    </source>
</evidence>
<feature type="transmembrane region" description="Helical" evidence="11">
    <location>
        <begin position="456"/>
        <end position="482"/>
    </location>
</feature>
<dbReference type="SUPFAM" id="SSF81665">
    <property type="entry name" value="Calcium ATPase, transmembrane domain M"/>
    <property type="match status" value="1"/>
</dbReference>
<dbReference type="InterPro" id="IPR027256">
    <property type="entry name" value="P-typ_ATPase_IB"/>
</dbReference>
<gene>
    <name evidence="13" type="primary">copA_2</name>
    <name evidence="13" type="ORF">AW08_01932</name>
</gene>
<feature type="transmembrane region" description="Helical" evidence="11">
    <location>
        <begin position="768"/>
        <end position="785"/>
    </location>
</feature>
<dbReference type="PROSITE" id="PS01047">
    <property type="entry name" value="HMA_1"/>
    <property type="match status" value="1"/>
</dbReference>
<evidence type="ECO:0000256" key="10">
    <source>
        <dbReference type="ARBA" id="ARBA00023136"/>
    </source>
</evidence>
<dbReference type="InterPro" id="IPR018303">
    <property type="entry name" value="ATPase_P-typ_P_site"/>
</dbReference>
<comment type="similarity">
    <text evidence="2 11">Belongs to the cation transport ATPase (P-type) (TC 3.A.3) family. Type IB subfamily.</text>
</comment>
<dbReference type="InterPro" id="IPR044492">
    <property type="entry name" value="P_typ_ATPase_HD_dom"/>
</dbReference>
<dbReference type="NCBIfam" id="TIGR01494">
    <property type="entry name" value="ATPase_P-type"/>
    <property type="match status" value="1"/>
</dbReference>
<evidence type="ECO:0000256" key="3">
    <source>
        <dbReference type="ARBA" id="ARBA00022475"/>
    </source>
</evidence>
<evidence type="ECO:0000313" key="14">
    <source>
        <dbReference type="Proteomes" id="UP000020218"/>
    </source>
</evidence>
<dbReference type="PROSITE" id="PS50846">
    <property type="entry name" value="HMA_2"/>
    <property type="match status" value="1"/>
</dbReference>
<dbReference type="Pfam" id="PF00403">
    <property type="entry name" value="HMA"/>
    <property type="match status" value="1"/>
</dbReference>
<feature type="transmembrane region" description="Helical" evidence="11">
    <location>
        <begin position="275"/>
        <end position="293"/>
    </location>
</feature>
<dbReference type="InterPro" id="IPR023214">
    <property type="entry name" value="HAD_sf"/>
</dbReference>
<evidence type="ECO:0000256" key="9">
    <source>
        <dbReference type="ARBA" id="ARBA00022989"/>
    </source>
</evidence>
<comment type="subcellular location">
    <subcellularLocation>
        <location evidence="1">Cell membrane</location>
        <topology evidence="1">Multi-pass membrane protein</topology>
    </subcellularLocation>
</comment>
<dbReference type="Gene3D" id="3.40.50.1000">
    <property type="entry name" value="HAD superfamily/HAD-like"/>
    <property type="match status" value="1"/>
</dbReference>
<dbReference type="GO" id="GO:0060003">
    <property type="term" value="P:copper ion export"/>
    <property type="evidence" value="ECO:0007669"/>
    <property type="project" value="UniProtKB-ARBA"/>
</dbReference>
<dbReference type="SUPFAM" id="SSF81653">
    <property type="entry name" value="Calcium ATPase, transduction domain A"/>
    <property type="match status" value="1"/>
</dbReference>
<feature type="transmembrane region" description="Helical" evidence="11">
    <location>
        <begin position="431"/>
        <end position="450"/>
    </location>
</feature>
<protein>
    <submittedName>
        <fullName evidence="13">Copper-exporting P-type ATPase A</fullName>
        <ecNumber evidence="13">3.6.3.-</ecNumber>
    </submittedName>
</protein>
<dbReference type="Pfam" id="PF00702">
    <property type="entry name" value="Hydrolase"/>
    <property type="match status" value="1"/>
</dbReference>
<sequence>MTSGGYSNLHVVHRLQRRVRVVAPLLARDDERCCIVEILLRKRPGVRDVRAVPALGSLAIHYDPCQLPEARLLTSVDDLIGRLAACPPARPPAARAAADAPLQESSLAIEGMSCASCALLIELSLRRDPRVHLANVNFAAQTAVVRGTIGRDEVFALVNRLGYRAQAMDTVAQRRLLVEREKERLALAKRRVVVAAALTAPVMALGMAMHRSPALRLLEFALATPVLFGPGRDIFGRAWQMAQQRSANMDSLIAIGAGSAYLYSLPGLFLRSHHVYFEAAAGIVSFVLLGRFLEERAKGQASEAIRKLIELQVTTAVVLRDGREEMVPIDLVVAGDLLRVRPGARIPADGVVVAGSSEVDEAMLSGESLPVGKSCGDPVHAGCVNGNGSFTLRATAVGADTVLAGIVRLVDQAQGSKLPVQKLADRIAQRFVPAVGGVAGLTLGGWLLAGSPPATALAHAIAVLLIACPCALGLATPTAIMVGTGQAARRGIYIRNGEALESAAGLNTLVFDKTGTITQGRPVVTDFFPAANADPVRLLALMAAAEAGSEHFLGRAIAAWCAAQAIVPAECSEFAAIPGRGVRAVCEHRTVLIGNSALLAEAGIDCAASKAQAAALADQGRTPVFVAVDGHALALLAIADQPRAGACEAIERLHRLGIETVMATGDVAAVARQIARQVGIGRVVARATPADKLTLIHDLQRQGRRVGMIGDGINDAPALTAADVGLAIGSAADIALEAADITLVGGDIGRVAATIELSRQTMRIIRQNLFWALGYNVVAIPVAAAGRLSPMIASAAMALSSVSVVSNSLRLQKS</sequence>
<reference evidence="13" key="1">
    <citation type="submission" date="2014-02" db="EMBL/GenBank/DDBJ databases">
        <title>Expanding our view of genomic diversity in Candidatus Accumulibacter clades.</title>
        <authorList>
            <person name="Skennerton C.T."/>
            <person name="Barr J.J."/>
            <person name="Slater F.R."/>
            <person name="Bond P.L."/>
            <person name="Tyson G.W."/>
        </authorList>
    </citation>
    <scope>NUCLEOTIDE SEQUENCE [LARGE SCALE GENOMIC DNA]</scope>
</reference>
<evidence type="ECO:0000256" key="4">
    <source>
        <dbReference type="ARBA" id="ARBA00022692"/>
    </source>
</evidence>
<dbReference type="PATRIC" id="fig|1454001.3.peg.1931"/>
<dbReference type="SFLD" id="SFLDF00027">
    <property type="entry name" value="p-type_atpase"/>
    <property type="match status" value="1"/>
</dbReference>
<dbReference type="SFLD" id="SFLDG00002">
    <property type="entry name" value="C1.7:_P-type_atpase_like"/>
    <property type="match status" value="1"/>
</dbReference>